<feature type="domain" description="C3H1-type" evidence="7">
    <location>
        <begin position="78"/>
        <end position="106"/>
    </location>
</feature>
<protein>
    <recommendedName>
        <fullName evidence="2">RING-type E3 ubiquitin transferase</fullName>
        <ecNumber evidence="2">2.3.2.27</ecNumber>
    </recommendedName>
</protein>
<dbReference type="EC" id="2.3.2.27" evidence="2"/>
<keyword evidence="9" id="KW-1185">Reference proteome</keyword>
<keyword evidence="3 6" id="KW-0479">Metal-binding</keyword>
<dbReference type="Gene3D" id="4.10.1000.10">
    <property type="entry name" value="Zinc finger, CCCH-type"/>
    <property type="match status" value="1"/>
</dbReference>
<evidence type="ECO:0000256" key="6">
    <source>
        <dbReference type="PROSITE-ProRule" id="PRU00723"/>
    </source>
</evidence>
<accession>A0AAV4FWE5</accession>
<comment type="caution">
    <text evidence="8">The sequence shown here is derived from an EMBL/GenBank/DDBJ whole genome shotgun (WGS) entry which is preliminary data.</text>
</comment>
<dbReference type="Proteomes" id="UP000762676">
    <property type="component" value="Unassembled WGS sequence"/>
</dbReference>
<comment type="catalytic activity">
    <reaction evidence="1">
        <text>S-ubiquitinyl-[E2 ubiquitin-conjugating enzyme]-L-cysteine + [acceptor protein]-L-lysine = [E2 ubiquitin-conjugating enzyme]-L-cysteine + N(6)-ubiquitinyl-[acceptor protein]-L-lysine.</text>
        <dbReference type="EC" id="2.3.2.27"/>
    </reaction>
</comment>
<dbReference type="AlphaFoldDB" id="A0AAV4FWE5"/>
<keyword evidence="4 6" id="KW-0863">Zinc-finger</keyword>
<dbReference type="InterPro" id="IPR045072">
    <property type="entry name" value="MKRN-like"/>
</dbReference>
<dbReference type="PROSITE" id="PS50103">
    <property type="entry name" value="ZF_C3H1"/>
    <property type="match status" value="1"/>
</dbReference>
<organism evidence="8 9">
    <name type="scientific">Elysia marginata</name>
    <dbReference type="NCBI Taxonomy" id="1093978"/>
    <lineage>
        <taxon>Eukaryota</taxon>
        <taxon>Metazoa</taxon>
        <taxon>Spiralia</taxon>
        <taxon>Lophotrochozoa</taxon>
        <taxon>Mollusca</taxon>
        <taxon>Gastropoda</taxon>
        <taxon>Heterobranchia</taxon>
        <taxon>Euthyneura</taxon>
        <taxon>Panpulmonata</taxon>
        <taxon>Sacoglossa</taxon>
        <taxon>Placobranchoidea</taxon>
        <taxon>Plakobranchidae</taxon>
        <taxon>Elysia</taxon>
    </lineage>
</organism>
<dbReference type="InterPro" id="IPR000571">
    <property type="entry name" value="Znf_CCCH"/>
</dbReference>
<evidence type="ECO:0000259" key="7">
    <source>
        <dbReference type="PROSITE" id="PS50103"/>
    </source>
</evidence>
<proteinExistence type="predicted"/>
<keyword evidence="5 6" id="KW-0862">Zinc</keyword>
<dbReference type="InterPro" id="IPR032297">
    <property type="entry name" value="Torus"/>
</dbReference>
<dbReference type="InterPro" id="IPR036855">
    <property type="entry name" value="Znf_CCCH_sf"/>
</dbReference>
<gene>
    <name evidence="8" type="ORF">ElyMa_002228400</name>
</gene>
<evidence type="ECO:0000256" key="5">
    <source>
        <dbReference type="ARBA" id="ARBA00022833"/>
    </source>
</evidence>
<evidence type="ECO:0000256" key="2">
    <source>
        <dbReference type="ARBA" id="ARBA00012483"/>
    </source>
</evidence>
<evidence type="ECO:0000256" key="1">
    <source>
        <dbReference type="ARBA" id="ARBA00000900"/>
    </source>
</evidence>
<evidence type="ECO:0000256" key="3">
    <source>
        <dbReference type="ARBA" id="ARBA00022723"/>
    </source>
</evidence>
<evidence type="ECO:0000256" key="4">
    <source>
        <dbReference type="ARBA" id="ARBA00022771"/>
    </source>
</evidence>
<dbReference type="Pfam" id="PF16131">
    <property type="entry name" value="Torus"/>
    <property type="match status" value="1"/>
</dbReference>
<evidence type="ECO:0000313" key="9">
    <source>
        <dbReference type="Proteomes" id="UP000762676"/>
    </source>
</evidence>
<dbReference type="GO" id="GO:0061630">
    <property type="term" value="F:ubiquitin protein ligase activity"/>
    <property type="evidence" value="ECO:0007669"/>
    <property type="project" value="UniProtKB-EC"/>
</dbReference>
<dbReference type="PANTHER" id="PTHR11224:SF10">
    <property type="entry name" value="IP09428P-RELATED"/>
    <property type="match status" value="1"/>
</dbReference>
<reference evidence="8 9" key="1">
    <citation type="journal article" date="2021" name="Elife">
        <title>Chloroplast acquisition without the gene transfer in kleptoplastic sea slugs, Plakobranchus ocellatus.</title>
        <authorList>
            <person name="Maeda T."/>
            <person name="Takahashi S."/>
            <person name="Yoshida T."/>
            <person name="Shimamura S."/>
            <person name="Takaki Y."/>
            <person name="Nagai Y."/>
            <person name="Toyoda A."/>
            <person name="Suzuki Y."/>
            <person name="Arimoto A."/>
            <person name="Ishii H."/>
            <person name="Satoh N."/>
            <person name="Nishiyama T."/>
            <person name="Hasebe M."/>
            <person name="Maruyama T."/>
            <person name="Minagawa J."/>
            <person name="Obokata J."/>
            <person name="Shigenobu S."/>
        </authorList>
    </citation>
    <scope>NUCLEOTIDE SEQUENCE [LARGE SCALE GENOMIC DNA]</scope>
</reference>
<dbReference type="GO" id="GO:0008270">
    <property type="term" value="F:zinc ion binding"/>
    <property type="evidence" value="ECO:0007669"/>
    <property type="project" value="UniProtKB-KW"/>
</dbReference>
<evidence type="ECO:0000313" key="8">
    <source>
        <dbReference type="EMBL" id="GFR77043.1"/>
    </source>
</evidence>
<name>A0AAV4FWE5_9GAST</name>
<sequence length="172" mass="19534">MKPQTTQRPESLSSCRTVTIAFVYRVLRNKGTTEDGGLAMRKTCLVCRTSFGFIIPSEHWVEKFEEKQFIGNYKKKVFKSKPCRYFRRGRGVCPNGTECTYLHALPDRTEVEGNDYDCNGGLDQRPFLLQLSTSIVDVLQLFVRDMRPVSVERQSSSATCSPEALSTVVDFT</sequence>
<dbReference type="GO" id="GO:0000209">
    <property type="term" value="P:protein polyubiquitination"/>
    <property type="evidence" value="ECO:0007669"/>
    <property type="project" value="InterPro"/>
</dbReference>
<dbReference type="PANTHER" id="PTHR11224">
    <property type="entry name" value="MAKORIN-RELATED"/>
    <property type="match status" value="1"/>
</dbReference>
<dbReference type="EMBL" id="BMAT01004614">
    <property type="protein sequence ID" value="GFR77043.1"/>
    <property type="molecule type" value="Genomic_DNA"/>
</dbReference>
<dbReference type="SUPFAM" id="SSF90229">
    <property type="entry name" value="CCCH zinc finger"/>
    <property type="match status" value="1"/>
</dbReference>
<feature type="zinc finger region" description="C3H1-type" evidence="6">
    <location>
        <begin position="78"/>
        <end position="106"/>
    </location>
</feature>
<dbReference type="SMART" id="SM00356">
    <property type="entry name" value="ZnF_C3H1"/>
    <property type="match status" value="1"/>
</dbReference>